<dbReference type="InterPro" id="IPR014776">
    <property type="entry name" value="4pyrrole_Mease_sub2"/>
</dbReference>
<evidence type="ECO:0000259" key="3">
    <source>
        <dbReference type="Pfam" id="PF00590"/>
    </source>
</evidence>
<protein>
    <submittedName>
        <fullName evidence="4">Precorrin-2 C(20)-methyltransferase</fullName>
        <ecNumber evidence="4">2.1.1.130</ecNumber>
    </submittedName>
</protein>
<comment type="pathway">
    <text evidence="1">Cofactor biosynthesis; adenosylcobalamin biosynthesis.</text>
</comment>
<evidence type="ECO:0000313" key="4">
    <source>
        <dbReference type="EMBL" id="HAR54474.1"/>
    </source>
</evidence>
<feature type="non-terminal residue" evidence="4">
    <location>
        <position position="1"/>
    </location>
</feature>
<dbReference type="Proteomes" id="UP000264719">
    <property type="component" value="Unassembled WGS sequence"/>
</dbReference>
<dbReference type="PANTHER" id="PTHR43467">
    <property type="entry name" value="COBALT-PRECORRIN-2 C(20)-METHYLTRANSFERASE"/>
    <property type="match status" value="1"/>
</dbReference>
<comment type="caution">
    <text evidence="4">The sequence shown here is derived from an EMBL/GenBank/DDBJ whole genome shotgun (WGS) entry which is preliminary data.</text>
</comment>
<dbReference type="Pfam" id="PF00590">
    <property type="entry name" value="TP_methylase"/>
    <property type="match status" value="1"/>
</dbReference>
<dbReference type="InterPro" id="IPR000878">
    <property type="entry name" value="4pyrrol_Mease"/>
</dbReference>
<accession>A0A348WIW2</accession>
<dbReference type="SUPFAM" id="SSF53790">
    <property type="entry name" value="Tetrapyrrole methylase"/>
    <property type="match status" value="1"/>
</dbReference>
<evidence type="ECO:0000313" key="5">
    <source>
        <dbReference type="Proteomes" id="UP000264719"/>
    </source>
</evidence>
<organism evidence="4 5">
    <name type="scientific">Roseovarius nubinhibens</name>
    <dbReference type="NCBI Taxonomy" id="314263"/>
    <lineage>
        <taxon>Bacteria</taxon>
        <taxon>Pseudomonadati</taxon>
        <taxon>Pseudomonadota</taxon>
        <taxon>Alphaproteobacteria</taxon>
        <taxon>Rhodobacterales</taxon>
        <taxon>Roseobacteraceae</taxon>
        <taxon>Roseovarius</taxon>
    </lineage>
</organism>
<dbReference type="AlphaFoldDB" id="A0A348WIW2"/>
<dbReference type="GO" id="GO:0030788">
    <property type="term" value="F:precorrin-2 C20-methyltransferase activity"/>
    <property type="evidence" value="ECO:0007669"/>
    <property type="project" value="UniProtKB-EC"/>
</dbReference>
<dbReference type="EMBL" id="DMVW01000206">
    <property type="protein sequence ID" value="HAR54474.1"/>
    <property type="molecule type" value="Genomic_DNA"/>
</dbReference>
<sequence length="109" mass="11439">AITGMSAAWTASGAPITWGDDVLSVVMGTLDRDQMVAAMQAADALVVMKVGRNLPKVRAALEASGKSDRAVVVQYASLPDQSVTPLSEIDGDSLPYFSIILVHGQGRRP</sequence>
<evidence type="ECO:0000256" key="1">
    <source>
        <dbReference type="ARBA" id="ARBA00004953"/>
    </source>
</evidence>
<keyword evidence="2" id="KW-0169">Cobalamin biosynthesis</keyword>
<dbReference type="GO" id="GO:0009236">
    <property type="term" value="P:cobalamin biosynthetic process"/>
    <property type="evidence" value="ECO:0007669"/>
    <property type="project" value="UniProtKB-KW"/>
</dbReference>
<reference evidence="4 5" key="1">
    <citation type="journal article" date="2018" name="Nat. Biotechnol.">
        <title>A standardized bacterial taxonomy based on genome phylogeny substantially revises the tree of life.</title>
        <authorList>
            <person name="Parks D.H."/>
            <person name="Chuvochina M."/>
            <person name="Waite D.W."/>
            <person name="Rinke C."/>
            <person name="Skarshewski A."/>
            <person name="Chaumeil P.A."/>
            <person name="Hugenholtz P."/>
        </authorList>
    </citation>
    <scope>NUCLEOTIDE SEQUENCE [LARGE SCALE GENOMIC DNA]</scope>
    <source>
        <strain evidence="4">UBA9169</strain>
    </source>
</reference>
<dbReference type="GO" id="GO:0032259">
    <property type="term" value="P:methylation"/>
    <property type="evidence" value="ECO:0007669"/>
    <property type="project" value="UniProtKB-KW"/>
</dbReference>
<dbReference type="EC" id="2.1.1.130" evidence="4"/>
<keyword evidence="4" id="KW-0489">Methyltransferase</keyword>
<name>A0A348WIW2_9RHOB</name>
<dbReference type="InterPro" id="IPR035996">
    <property type="entry name" value="4pyrrol_Methylase_sf"/>
</dbReference>
<evidence type="ECO:0000256" key="2">
    <source>
        <dbReference type="ARBA" id="ARBA00022573"/>
    </source>
</evidence>
<gene>
    <name evidence="4" type="ORF">DCS45_21755</name>
</gene>
<proteinExistence type="predicted"/>
<dbReference type="PANTHER" id="PTHR43467:SF2">
    <property type="entry name" value="COBALT-PRECORRIN-2 C(20)-METHYLTRANSFERASE"/>
    <property type="match status" value="1"/>
</dbReference>
<keyword evidence="4" id="KW-0808">Transferase</keyword>
<dbReference type="Gene3D" id="3.30.950.10">
    <property type="entry name" value="Methyltransferase, Cobalt-precorrin-4 Transmethylase, Domain 2"/>
    <property type="match status" value="1"/>
</dbReference>
<feature type="domain" description="Tetrapyrrole methylase" evidence="3">
    <location>
        <begin position="1"/>
        <end position="88"/>
    </location>
</feature>